<dbReference type="GO" id="GO:0003677">
    <property type="term" value="F:DNA binding"/>
    <property type="evidence" value="ECO:0007669"/>
    <property type="project" value="UniProtKB-KW"/>
</dbReference>
<dbReference type="SMART" id="SM00422">
    <property type="entry name" value="HTH_MERR"/>
    <property type="match status" value="1"/>
</dbReference>
<dbReference type="InterPro" id="IPR009061">
    <property type="entry name" value="DNA-bd_dom_put_sf"/>
</dbReference>
<sequence length="179" mass="20952">MYSIGKLCREFSLSRSTLLYYDTIGLLTASERTQVNYRQYSEEDKKRLGQICAFREAGVPLNQIKDILDADEGMNESTILERRLNKLNQEIRYLRLQQKLIVEMLKGKNLTDKKMLMDSQTFISILKSTGLDDETLNYLHIQFEKNSPDSHQFFLEFLGLADEEIKHIRECCLQAEKRS</sequence>
<keyword evidence="2" id="KW-0175">Coiled coil</keyword>
<dbReference type="RefSeq" id="WP_021171336.1">
    <property type="nucleotide sequence ID" value="NZ_CTRP01000016.1"/>
</dbReference>
<evidence type="ECO:0000259" key="3">
    <source>
        <dbReference type="PROSITE" id="PS50937"/>
    </source>
</evidence>
<dbReference type="Proteomes" id="UP000049855">
    <property type="component" value="Unassembled WGS sequence"/>
</dbReference>
<dbReference type="SUPFAM" id="SSF46955">
    <property type="entry name" value="Putative DNA-binding domain"/>
    <property type="match status" value="1"/>
</dbReference>
<evidence type="ECO:0000313" key="5">
    <source>
        <dbReference type="Proteomes" id="UP000049855"/>
    </source>
</evidence>
<name>A0A0U1L618_9FIRM</name>
<proteinExistence type="predicted"/>
<keyword evidence="1" id="KW-0238">DNA-binding</keyword>
<accession>A0A0U1L618</accession>
<protein>
    <submittedName>
        <fullName evidence="4">Transcriptional regulator, MerR family</fullName>
    </submittedName>
</protein>
<evidence type="ECO:0000256" key="2">
    <source>
        <dbReference type="SAM" id="Coils"/>
    </source>
</evidence>
<reference evidence="5" key="1">
    <citation type="submission" date="2015-03" db="EMBL/GenBank/DDBJ databases">
        <authorList>
            <person name="Nijsse Bart"/>
        </authorList>
    </citation>
    <scope>NUCLEOTIDE SEQUENCE [LARGE SCALE GENOMIC DNA]</scope>
</reference>
<dbReference type="InterPro" id="IPR047057">
    <property type="entry name" value="MerR_fam"/>
</dbReference>
<dbReference type="GO" id="GO:0003700">
    <property type="term" value="F:DNA-binding transcription factor activity"/>
    <property type="evidence" value="ECO:0007669"/>
    <property type="project" value="InterPro"/>
</dbReference>
<dbReference type="AlphaFoldDB" id="A0A0U1L618"/>
<dbReference type="EMBL" id="CTRP01000016">
    <property type="protein sequence ID" value="CQR75120.1"/>
    <property type="molecule type" value="Genomic_DNA"/>
</dbReference>
<dbReference type="InterPro" id="IPR000551">
    <property type="entry name" value="MerR-type_HTH_dom"/>
</dbReference>
<organism evidence="4 5">
    <name type="scientific">Sporomusa ovata</name>
    <dbReference type="NCBI Taxonomy" id="2378"/>
    <lineage>
        <taxon>Bacteria</taxon>
        <taxon>Bacillati</taxon>
        <taxon>Bacillota</taxon>
        <taxon>Negativicutes</taxon>
        <taxon>Selenomonadales</taxon>
        <taxon>Sporomusaceae</taxon>
        <taxon>Sporomusa</taxon>
    </lineage>
</organism>
<dbReference type="Pfam" id="PF13411">
    <property type="entry name" value="MerR_1"/>
    <property type="match status" value="1"/>
</dbReference>
<dbReference type="PROSITE" id="PS50937">
    <property type="entry name" value="HTH_MERR_2"/>
    <property type="match status" value="1"/>
</dbReference>
<dbReference type="PANTHER" id="PTHR30204">
    <property type="entry name" value="REDOX-CYCLING DRUG-SENSING TRANSCRIPTIONAL ACTIVATOR SOXR"/>
    <property type="match status" value="1"/>
</dbReference>
<feature type="coiled-coil region" evidence="2">
    <location>
        <begin position="70"/>
        <end position="97"/>
    </location>
</feature>
<feature type="domain" description="HTH merR-type" evidence="3">
    <location>
        <begin position="1"/>
        <end position="70"/>
    </location>
</feature>
<keyword evidence="5" id="KW-1185">Reference proteome</keyword>
<gene>
    <name evidence="4" type="ORF">SpAn4DRAFT_4484</name>
</gene>
<evidence type="ECO:0000256" key="1">
    <source>
        <dbReference type="ARBA" id="ARBA00023125"/>
    </source>
</evidence>
<evidence type="ECO:0000313" key="4">
    <source>
        <dbReference type="EMBL" id="CQR75120.1"/>
    </source>
</evidence>
<dbReference type="PANTHER" id="PTHR30204:SF90">
    <property type="entry name" value="HTH-TYPE TRANSCRIPTIONAL ACTIVATOR MTA"/>
    <property type="match status" value="1"/>
</dbReference>
<dbReference type="Gene3D" id="1.10.1660.10">
    <property type="match status" value="1"/>
</dbReference>